<evidence type="ECO:0000259" key="4">
    <source>
        <dbReference type="Pfam" id="PF00172"/>
    </source>
</evidence>
<sequence length="270" mass="29433">MGDEAPSSPKRKKCSGENPCQRCVDNGKRCFYSEDQTAAEALQNLSRPTPVQAPSDKTDSGNGNGTPRPSLLPRSEDIERRASDASVLGLSIEARMARVEAMMESLMLERGMTVTPRISMERDAAASERLHADFLMQIAGEASSFPPIAEGDLDFESGPGRIRQSIAAVSPSNIADSAATLRVGTKTFAFPNPTEYQSYLDVFFDDIAPYYPCINELEFRISSEKMLSAPVLQAHHVSLLALNYIVFACSDIATSLGKSTFVSRRADRLL</sequence>
<feature type="region of interest" description="Disordered" evidence="3">
    <location>
        <begin position="41"/>
        <end position="80"/>
    </location>
</feature>
<name>A0ABR3S0L1_9PLEO</name>
<keyword evidence="2" id="KW-0539">Nucleus</keyword>
<dbReference type="PANTHER" id="PTHR31001:SF87">
    <property type="entry name" value="COL-21"/>
    <property type="match status" value="1"/>
</dbReference>
<evidence type="ECO:0000313" key="5">
    <source>
        <dbReference type="EMBL" id="KAL1610215.1"/>
    </source>
</evidence>
<comment type="caution">
    <text evidence="5">The sequence shown here is derived from an EMBL/GenBank/DDBJ whole genome shotgun (WGS) entry which is preliminary data.</text>
</comment>
<comment type="subcellular location">
    <subcellularLocation>
        <location evidence="1">Nucleus</location>
    </subcellularLocation>
</comment>
<evidence type="ECO:0000256" key="3">
    <source>
        <dbReference type="SAM" id="MobiDB-lite"/>
    </source>
</evidence>
<dbReference type="CDD" id="cd00067">
    <property type="entry name" value="GAL4"/>
    <property type="match status" value="1"/>
</dbReference>
<proteinExistence type="predicted"/>
<reference evidence="5 6" key="1">
    <citation type="submission" date="2024-02" db="EMBL/GenBank/DDBJ databases">
        <title>De novo assembly and annotation of 12 fungi associated with fruit tree decline syndrome in Ontario, Canada.</title>
        <authorList>
            <person name="Sulman M."/>
            <person name="Ellouze W."/>
            <person name="Ilyukhin E."/>
        </authorList>
    </citation>
    <scope>NUCLEOTIDE SEQUENCE [LARGE SCALE GENOMIC DNA]</scope>
    <source>
        <strain evidence="5 6">M42-189</strain>
    </source>
</reference>
<dbReference type="InterPro" id="IPR001138">
    <property type="entry name" value="Zn2Cys6_DnaBD"/>
</dbReference>
<dbReference type="InterPro" id="IPR050613">
    <property type="entry name" value="Sec_Metabolite_Reg"/>
</dbReference>
<gene>
    <name evidence="5" type="ORF">SLS60_001880</name>
</gene>
<feature type="domain" description="Zn(2)-C6 fungal-type" evidence="4">
    <location>
        <begin position="10"/>
        <end position="36"/>
    </location>
</feature>
<dbReference type="Pfam" id="PF00172">
    <property type="entry name" value="Zn_clus"/>
    <property type="match status" value="1"/>
</dbReference>
<dbReference type="Proteomes" id="UP001521785">
    <property type="component" value="Unassembled WGS sequence"/>
</dbReference>
<dbReference type="PANTHER" id="PTHR31001">
    <property type="entry name" value="UNCHARACTERIZED TRANSCRIPTIONAL REGULATORY PROTEIN"/>
    <property type="match status" value="1"/>
</dbReference>
<keyword evidence="6" id="KW-1185">Reference proteome</keyword>
<dbReference type="EMBL" id="JAKJXO020000002">
    <property type="protein sequence ID" value="KAL1610215.1"/>
    <property type="molecule type" value="Genomic_DNA"/>
</dbReference>
<evidence type="ECO:0000256" key="1">
    <source>
        <dbReference type="ARBA" id="ARBA00004123"/>
    </source>
</evidence>
<evidence type="ECO:0000313" key="6">
    <source>
        <dbReference type="Proteomes" id="UP001521785"/>
    </source>
</evidence>
<organism evidence="5 6">
    <name type="scientific">Paraconiothyrium brasiliense</name>
    <dbReference type="NCBI Taxonomy" id="300254"/>
    <lineage>
        <taxon>Eukaryota</taxon>
        <taxon>Fungi</taxon>
        <taxon>Dikarya</taxon>
        <taxon>Ascomycota</taxon>
        <taxon>Pezizomycotina</taxon>
        <taxon>Dothideomycetes</taxon>
        <taxon>Pleosporomycetidae</taxon>
        <taxon>Pleosporales</taxon>
        <taxon>Massarineae</taxon>
        <taxon>Didymosphaeriaceae</taxon>
        <taxon>Paraconiothyrium</taxon>
    </lineage>
</organism>
<evidence type="ECO:0000256" key="2">
    <source>
        <dbReference type="ARBA" id="ARBA00023242"/>
    </source>
</evidence>
<accession>A0ABR3S0L1</accession>
<protein>
    <recommendedName>
        <fullName evidence="4">Zn(2)-C6 fungal-type domain-containing protein</fullName>
    </recommendedName>
</protein>